<evidence type="ECO:0000313" key="1">
    <source>
        <dbReference type="EnsemblPlants" id="OMERI08G03950.3"/>
    </source>
</evidence>
<sequence>MYIPLQRLYIDKVTFTKRVDSETLDLLPCAGPPAITPTVLEVDACSTDDDCWGVTAAVGAASLASGGGKGA</sequence>
<dbReference type="Gramene" id="OMERI08G03950.3">
    <property type="protein sequence ID" value="OMERI08G03950.3"/>
    <property type="gene ID" value="OMERI08G03950"/>
</dbReference>
<name>A0A0E0EIB1_9ORYZ</name>
<dbReference type="AlphaFoldDB" id="A0A0E0EIB1"/>
<evidence type="ECO:0000313" key="2">
    <source>
        <dbReference type="Proteomes" id="UP000008021"/>
    </source>
</evidence>
<organism evidence="1">
    <name type="scientific">Oryza meridionalis</name>
    <dbReference type="NCBI Taxonomy" id="40149"/>
    <lineage>
        <taxon>Eukaryota</taxon>
        <taxon>Viridiplantae</taxon>
        <taxon>Streptophyta</taxon>
        <taxon>Embryophyta</taxon>
        <taxon>Tracheophyta</taxon>
        <taxon>Spermatophyta</taxon>
        <taxon>Magnoliopsida</taxon>
        <taxon>Liliopsida</taxon>
        <taxon>Poales</taxon>
        <taxon>Poaceae</taxon>
        <taxon>BOP clade</taxon>
        <taxon>Oryzoideae</taxon>
        <taxon>Oryzeae</taxon>
        <taxon>Oryzinae</taxon>
        <taxon>Oryza</taxon>
    </lineage>
</organism>
<protein>
    <submittedName>
        <fullName evidence="1">Uncharacterized protein</fullName>
    </submittedName>
</protein>
<dbReference type="HOGENOM" id="CLU_2744309_0_0_1"/>
<dbReference type="EnsemblPlants" id="OMERI08G03950.3">
    <property type="protein sequence ID" value="OMERI08G03950.3"/>
    <property type="gene ID" value="OMERI08G03950"/>
</dbReference>
<reference evidence="1" key="1">
    <citation type="submission" date="2015-04" db="UniProtKB">
        <authorList>
            <consortium name="EnsemblPlants"/>
        </authorList>
    </citation>
    <scope>IDENTIFICATION</scope>
</reference>
<keyword evidence="2" id="KW-1185">Reference proteome</keyword>
<dbReference type="Proteomes" id="UP000008021">
    <property type="component" value="Chromosome 8"/>
</dbReference>
<reference evidence="1" key="2">
    <citation type="submission" date="2018-05" db="EMBL/GenBank/DDBJ databases">
        <title>OmerRS3 (Oryza meridionalis Reference Sequence Version 3).</title>
        <authorList>
            <person name="Zhang J."/>
            <person name="Kudrna D."/>
            <person name="Lee S."/>
            <person name="Talag J."/>
            <person name="Welchert J."/>
            <person name="Wing R.A."/>
        </authorList>
    </citation>
    <scope>NUCLEOTIDE SEQUENCE [LARGE SCALE GENOMIC DNA]</scope>
    <source>
        <strain evidence="1">cv. OR44</strain>
    </source>
</reference>
<proteinExistence type="predicted"/>
<accession>A0A0E0EIB1</accession>